<name>A0A3E5GDI5_9FIRM</name>
<dbReference type="InterPro" id="IPR024523">
    <property type="entry name" value="DUF3793"/>
</dbReference>
<dbReference type="Pfam" id="PF12672">
    <property type="entry name" value="DUF3793"/>
    <property type="match status" value="1"/>
</dbReference>
<protein>
    <submittedName>
        <fullName evidence="1">DUF3793 family protein</fullName>
    </submittedName>
</protein>
<comment type="caution">
    <text evidence="1">The sequence shown here is derived from an EMBL/GenBank/DDBJ whole genome shotgun (WGS) entry which is preliminary data.</text>
</comment>
<dbReference type="RefSeq" id="WP_117597969.1">
    <property type="nucleotide sequence ID" value="NZ_CABMEZ010000006.1"/>
</dbReference>
<dbReference type="AlphaFoldDB" id="A0A3E5GDI5"/>
<gene>
    <name evidence="1" type="ORF">DXB16_07890</name>
</gene>
<accession>A0A3E5GDI5</accession>
<dbReference type="Proteomes" id="UP000261285">
    <property type="component" value="Unassembled WGS sequence"/>
</dbReference>
<sequence length="188" mass="22003">MANRYLIEKCLVEHCSATLASMKSANLFNMTFADDTDVEDQIEFWNRCMKEKGIRLYILRRQENRVLVYVYRKKQLEVSLNRPGVAKFLKKYGYGSTDVEYALDRLKSRIGENNEFPHEIGIFLDYPLGDVIGFITNEGRNFKCVGCWKVYCDECACRKTFAKYKKCRDVYVRLWQQGRSVLQLTVAA</sequence>
<evidence type="ECO:0000313" key="1">
    <source>
        <dbReference type="EMBL" id="RGO32750.1"/>
    </source>
</evidence>
<evidence type="ECO:0000313" key="2">
    <source>
        <dbReference type="Proteomes" id="UP000261285"/>
    </source>
</evidence>
<proteinExistence type="predicted"/>
<organism evidence="1 2">
    <name type="scientific">Dorea longicatena</name>
    <dbReference type="NCBI Taxonomy" id="88431"/>
    <lineage>
        <taxon>Bacteria</taxon>
        <taxon>Bacillati</taxon>
        <taxon>Bacillota</taxon>
        <taxon>Clostridia</taxon>
        <taxon>Lachnospirales</taxon>
        <taxon>Lachnospiraceae</taxon>
        <taxon>Dorea</taxon>
    </lineage>
</organism>
<dbReference type="EMBL" id="QSVN01000006">
    <property type="protein sequence ID" value="RGO32750.1"/>
    <property type="molecule type" value="Genomic_DNA"/>
</dbReference>
<reference evidence="1 2" key="1">
    <citation type="submission" date="2018-08" db="EMBL/GenBank/DDBJ databases">
        <title>A genome reference for cultivated species of the human gut microbiota.</title>
        <authorList>
            <person name="Zou Y."/>
            <person name="Xue W."/>
            <person name="Luo G."/>
        </authorList>
    </citation>
    <scope>NUCLEOTIDE SEQUENCE [LARGE SCALE GENOMIC DNA]</scope>
    <source>
        <strain evidence="1 2">OM02-16</strain>
    </source>
</reference>